<organism evidence="2 3">
    <name type="scientific">Pediococcus pentosaceus</name>
    <dbReference type="NCBI Taxonomy" id="1255"/>
    <lineage>
        <taxon>Bacteria</taxon>
        <taxon>Bacillati</taxon>
        <taxon>Bacillota</taxon>
        <taxon>Bacilli</taxon>
        <taxon>Lactobacillales</taxon>
        <taxon>Lactobacillaceae</taxon>
        <taxon>Pediococcus</taxon>
    </lineage>
</organism>
<dbReference type="Proteomes" id="UP000196118">
    <property type="component" value="Chromosome"/>
</dbReference>
<proteinExistence type="predicted"/>
<evidence type="ECO:0000313" key="3">
    <source>
        <dbReference type="Proteomes" id="UP000196118"/>
    </source>
</evidence>
<sequence>MILEIRKWYRSKRIFLLIFICSLMGISAPLFTYYSKDILKNMGGYDASNILLPPPTWISATASYFKNVEQVVVFIVIFIVVETCLLGKNESLKLFYKTNAKTPSKIYTPKLSAGLLFSFLGLLIGDLLNTYMLWALFDNKVHFGHLAIALTIQMIVFLILIVLGATIGIYTSSAFLSAVVVEGFLIISGLLSNVALFKNWSPMLLLSPIQFLSTNVEVDQIWRPLIVGCIVLILCGILIKRRRISRQEN</sequence>
<reference evidence="2 3" key="1">
    <citation type="submission" date="2017-05" db="EMBL/GenBank/DDBJ databases">
        <title>Genome sequence of Pediococcus pentosaceus strain SRCM100892.</title>
        <authorList>
            <person name="Cho S.H."/>
        </authorList>
    </citation>
    <scope>NUCLEOTIDE SEQUENCE [LARGE SCALE GENOMIC DNA]</scope>
    <source>
        <strain evidence="2 3">SRCM100892</strain>
    </source>
</reference>
<feature type="transmembrane region" description="Helical" evidence="1">
    <location>
        <begin position="71"/>
        <end position="87"/>
    </location>
</feature>
<feature type="transmembrane region" description="Helical" evidence="1">
    <location>
        <begin position="14"/>
        <end position="34"/>
    </location>
</feature>
<feature type="transmembrane region" description="Helical" evidence="1">
    <location>
        <begin position="143"/>
        <end position="163"/>
    </location>
</feature>
<gene>
    <name evidence="2" type="ORF">S100892_00326</name>
</gene>
<evidence type="ECO:0000313" key="2">
    <source>
        <dbReference type="EMBL" id="ARW18931.1"/>
    </source>
</evidence>
<dbReference type="EMBL" id="CP021474">
    <property type="protein sequence ID" value="ARW18931.1"/>
    <property type="molecule type" value="Genomic_DNA"/>
</dbReference>
<feature type="transmembrane region" description="Helical" evidence="1">
    <location>
        <begin position="221"/>
        <end position="239"/>
    </location>
</feature>
<keyword evidence="1" id="KW-1133">Transmembrane helix</keyword>
<protein>
    <submittedName>
        <fullName evidence="2">Uncharacterized protein</fullName>
    </submittedName>
</protein>
<keyword evidence="1" id="KW-0812">Transmembrane</keyword>
<dbReference type="AlphaFoldDB" id="A0A1Y0VL40"/>
<feature type="transmembrane region" description="Helical" evidence="1">
    <location>
        <begin position="175"/>
        <end position="197"/>
    </location>
</feature>
<accession>A0A1Y0VL40</accession>
<keyword evidence="1" id="KW-0472">Membrane</keyword>
<feature type="transmembrane region" description="Helical" evidence="1">
    <location>
        <begin position="115"/>
        <end position="137"/>
    </location>
</feature>
<name>A0A1Y0VL40_PEDPE</name>
<evidence type="ECO:0000256" key="1">
    <source>
        <dbReference type="SAM" id="Phobius"/>
    </source>
</evidence>